<evidence type="ECO:0000313" key="3">
    <source>
        <dbReference type="Proteomes" id="UP000325577"/>
    </source>
</evidence>
<protein>
    <submittedName>
        <fullName evidence="2">Uncharacterized protein</fullName>
    </submittedName>
</protein>
<dbReference type="AlphaFoldDB" id="A0A5J5BRK2"/>
<organism evidence="2 3">
    <name type="scientific">Nyssa sinensis</name>
    <dbReference type="NCBI Taxonomy" id="561372"/>
    <lineage>
        <taxon>Eukaryota</taxon>
        <taxon>Viridiplantae</taxon>
        <taxon>Streptophyta</taxon>
        <taxon>Embryophyta</taxon>
        <taxon>Tracheophyta</taxon>
        <taxon>Spermatophyta</taxon>
        <taxon>Magnoliopsida</taxon>
        <taxon>eudicotyledons</taxon>
        <taxon>Gunneridae</taxon>
        <taxon>Pentapetalae</taxon>
        <taxon>asterids</taxon>
        <taxon>Cornales</taxon>
        <taxon>Nyssaceae</taxon>
        <taxon>Nyssa</taxon>
    </lineage>
</organism>
<name>A0A5J5BRK2_9ASTE</name>
<keyword evidence="3" id="KW-1185">Reference proteome</keyword>
<gene>
    <name evidence="2" type="ORF">F0562_019463</name>
</gene>
<evidence type="ECO:0000313" key="2">
    <source>
        <dbReference type="EMBL" id="KAA8544690.1"/>
    </source>
</evidence>
<proteinExistence type="predicted"/>
<sequence length="204" mass="22641">MLWLLRLIMEHFLKSPHSCLNVHVLAAILLQILEVEVDSTMADLMVAMKGVLEEGDGAANVAQGTVDLFSSSNLSDEKDSDVYYHHDLSDLLLDSSLDDIIERDDGVAMGEASTHNTYSAHSWADHVEEGEYIPQAAMDLEAEYGGFLEDPSFLIESLPDVSSSPNLRGRRSFNNGGHGGRDGRERGTWVVRGNQDQILFFQRF</sequence>
<reference evidence="2 3" key="1">
    <citation type="submission" date="2019-09" db="EMBL/GenBank/DDBJ databases">
        <title>A chromosome-level genome assembly of the Chinese tupelo Nyssa sinensis.</title>
        <authorList>
            <person name="Yang X."/>
            <person name="Kang M."/>
            <person name="Yang Y."/>
            <person name="Xiong H."/>
            <person name="Wang M."/>
            <person name="Zhang Z."/>
            <person name="Wang Z."/>
            <person name="Wu H."/>
            <person name="Ma T."/>
            <person name="Liu J."/>
            <person name="Xi Z."/>
        </authorList>
    </citation>
    <scope>NUCLEOTIDE SEQUENCE [LARGE SCALE GENOMIC DNA]</scope>
    <source>
        <strain evidence="2">J267</strain>
        <tissue evidence="2">Leaf</tissue>
    </source>
</reference>
<dbReference type="Proteomes" id="UP000325577">
    <property type="component" value="Linkage Group LG10"/>
</dbReference>
<feature type="region of interest" description="Disordered" evidence="1">
    <location>
        <begin position="165"/>
        <end position="187"/>
    </location>
</feature>
<dbReference type="EMBL" id="CM018033">
    <property type="protein sequence ID" value="KAA8544690.1"/>
    <property type="molecule type" value="Genomic_DNA"/>
</dbReference>
<accession>A0A5J5BRK2</accession>
<evidence type="ECO:0000256" key="1">
    <source>
        <dbReference type="SAM" id="MobiDB-lite"/>
    </source>
</evidence>